<dbReference type="RefSeq" id="WP_167978708.1">
    <property type="nucleotide sequence ID" value="NZ_VSRL01000218.1"/>
</dbReference>
<protein>
    <submittedName>
        <fullName evidence="1">Uncharacterized protein</fullName>
    </submittedName>
</protein>
<comment type="caution">
    <text evidence="1">The sequence shown here is derived from an EMBL/GenBank/DDBJ whole genome shotgun (WGS) entry which is preliminary data.</text>
</comment>
<accession>A0ABX1FSQ4</accession>
<sequence>MLADLDAFEKALNEASVDDVLHQQIASRLDVLRTRWAKTTSTEKDFESASDDEIFAMLDEELGL</sequence>
<organism evidence="1 2">
    <name type="scientific">Lentzea indica</name>
    <dbReference type="NCBI Taxonomy" id="2604800"/>
    <lineage>
        <taxon>Bacteria</taxon>
        <taxon>Bacillati</taxon>
        <taxon>Actinomycetota</taxon>
        <taxon>Actinomycetes</taxon>
        <taxon>Pseudonocardiales</taxon>
        <taxon>Pseudonocardiaceae</taxon>
        <taxon>Lentzea</taxon>
    </lineage>
</organism>
<reference evidence="1 2" key="1">
    <citation type="submission" date="2019-08" db="EMBL/GenBank/DDBJ databases">
        <title>Lentzea from Indian Himalayas.</title>
        <authorList>
            <person name="Mandal S."/>
            <person name="Mallick Gupta A."/>
            <person name="Maiti P.K."/>
            <person name="Sarkar J."/>
            <person name="Mandal S."/>
        </authorList>
    </citation>
    <scope>NUCLEOTIDE SEQUENCE [LARGE SCALE GENOMIC DNA]</scope>
    <source>
        <strain evidence="1 2">PSKA42</strain>
    </source>
</reference>
<evidence type="ECO:0000313" key="2">
    <source>
        <dbReference type="Proteomes" id="UP001515943"/>
    </source>
</evidence>
<proteinExistence type="predicted"/>
<name>A0ABX1FSQ4_9PSEU</name>
<keyword evidence="2" id="KW-1185">Reference proteome</keyword>
<dbReference type="Proteomes" id="UP001515943">
    <property type="component" value="Unassembled WGS sequence"/>
</dbReference>
<dbReference type="EMBL" id="VSRL01000218">
    <property type="protein sequence ID" value="NKE62065.1"/>
    <property type="molecule type" value="Genomic_DNA"/>
</dbReference>
<evidence type="ECO:0000313" key="1">
    <source>
        <dbReference type="EMBL" id="NKE62065.1"/>
    </source>
</evidence>
<gene>
    <name evidence="1" type="ORF">FXN61_37095</name>
</gene>